<name>A0A316JM37_9HYPH</name>
<dbReference type="OrthoDB" id="9769600at2"/>
<evidence type="ECO:0008006" key="3">
    <source>
        <dbReference type="Google" id="ProtNLM"/>
    </source>
</evidence>
<dbReference type="GO" id="GO:0016757">
    <property type="term" value="F:glycosyltransferase activity"/>
    <property type="evidence" value="ECO:0007669"/>
    <property type="project" value="TreeGrafter"/>
</dbReference>
<gene>
    <name evidence="1" type="ORF">DKP76_18470</name>
</gene>
<keyword evidence="2" id="KW-1185">Reference proteome</keyword>
<dbReference type="Gene3D" id="3.40.50.11010">
    <property type="match status" value="1"/>
</dbReference>
<dbReference type="PANTHER" id="PTHR12526:SF600">
    <property type="entry name" value="GLYCOSYL TRANSFERASE GROUP 1"/>
    <property type="match status" value="1"/>
</dbReference>
<dbReference type="Proteomes" id="UP000245865">
    <property type="component" value="Unassembled WGS sequence"/>
</dbReference>
<evidence type="ECO:0000313" key="2">
    <source>
        <dbReference type="Proteomes" id="UP000245865"/>
    </source>
</evidence>
<accession>A0A316JM37</accession>
<organism evidence="1 2">
    <name type="scientific">Falsochrobactrum shanghaiense</name>
    <dbReference type="NCBI Taxonomy" id="2201899"/>
    <lineage>
        <taxon>Bacteria</taxon>
        <taxon>Pseudomonadati</taxon>
        <taxon>Pseudomonadota</taxon>
        <taxon>Alphaproteobacteria</taxon>
        <taxon>Hyphomicrobiales</taxon>
        <taxon>Brucellaceae</taxon>
        <taxon>Falsochrobactrum</taxon>
    </lineage>
</organism>
<dbReference type="Gene3D" id="3.40.50.2000">
    <property type="entry name" value="Glycogen Phosphorylase B"/>
    <property type="match status" value="1"/>
</dbReference>
<dbReference type="PANTHER" id="PTHR12526">
    <property type="entry name" value="GLYCOSYLTRANSFERASE"/>
    <property type="match status" value="1"/>
</dbReference>
<sequence length="397" mass="44981">MTAKQIIIASTHPFMADMRFGTSYLAEALCELGWNILYIEQPTSPLHLVHPQSRKRAWQKTIGALRTFGGNTQTYRFGDGSLTLLQTIVPWPHVNMPLLRSEHMLNYWWKYTFPRLSGAFRRSELMHPQAFLTDSPYFYSLAQNLRLPVIYRYADRIQYFSEVTSALLAKQQVALQSSDIVLYTSKTMQADLQNRTKPTYYLPNGVNTALYGKPCNEPPELIGIPKPRIIYSGTLGPWLDVSAIRAAALALPNMQFVLLGKSSTEHPSLAGISNVHFLGTVPHYRVPEFLQHSQVGIIPFDIINQPNLVRAINPLKLYEYCATGLPVVSYISEETIKAGDLIDYYKTPDEFITSIRSALARTDAANRKEWADEMSWNNRAMDLQDLIFNLNLSNVSG</sequence>
<evidence type="ECO:0000313" key="1">
    <source>
        <dbReference type="EMBL" id="PWL16260.1"/>
    </source>
</evidence>
<dbReference type="SUPFAM" id="SSF53756">
    <property type="entry name" value="UDP-Glycosyltransferase/glycogen phosphorylase"/>
    <property type="match status" value="1"/>
</dbReference>
<protein>
    <recommendedName>
        <fullName evidence="3">Glycosyltransferase family 1 protein</fullName>
    </recommendedName>
</protein>
<proteinExistence type="predicted"/>
<reference evidence="1 2" key="1">
    <citation type="submission" date="2018-05" db="EMBL/GenBank/DDBJ databases">
        <title>Comparative genomic sequence analysis between strain HN4 and CCM 8460T (Falsochrobactrum ovis) will provide more evidence to prove that HN4 is a new species of Falsochrobactrum.</title>
        <authorList>
            <person name="Lyu W."/>
            <person name="Sun L."/>
            <person name="Yao L."/>
        </authorList>
    </citation>
    <scope>NUCLEOTIDE SEQUENCE [LARGE SCALE GENOMIC DNA]</scope>
    <source>
        <strain evidence="1 2">HN4</strain>
    </source>
</reference>
<dbReference type="EMBL" id="QGDB01000018">
    <property type="protein sequence ID" value="PWL16260.1"/>
    <property type="molecule type" value="Genomic_DNA"/>
</dbReference>
<dbReference type="RefSeq" id="WP_109708117.1">
    <property type="nucleotide sequence ID" value="NZ_QGDB01000018.1"/>
</dbReference>
<dbReference type="Pfam" id="PF13692">
    <property type="entry name" value="Glyco_trans_1_4"/>
    <property type="match status" value="1"/>
</dbReference>
<comment type="caution">
    <text evidence="1">The sequence shown here is derived from an EMBL/GenBank/DDBJ whole genome shotgun (WGS) entry which is preliminary data.</text>
</comment>
<dbReference type="AlphaFoldDB" id="A0A316JM37"/>